<proteinExistence type="predicted"/>
<evidence type="ECO:0000259" key="1">
    <source>
        <dbReference type="Pfam" id="PF00391"/>
    </source>
</evidence>
<dbReference type="AlphaFoldDB" id="A0AAV4PUQ4"/>
<dbReference type="Pfam" id="PF00391">
    <property type="entry name" value="PEP-utilizers"/>
    <property type="match status" value="1"/>
</dbReference>
<organism evidence="2 3">
    <name type="scientific">Caerostris darwini</name>
    <dbReference type="NCBI Taxonomy" id="1538125"/>
    <lineage>
        <taxon>Eukaryota</taxon>
        <taxon>Metazoa</taxon>
        <taxon>Ecdysozoa</taxon>
        <taxon>Arthropoda</taxon>
        <taxon>Chelicerata</taxon>
        <taxon>Arachnida</taxon>
        <taxon>Araneae</taxon>
        <taxon>Araneomorphae</taxon>
        <taxon>Entelegynae</taxon>
        <taxon>Araneoidea</taxon>
        <taxon>Araneidae</taxon>
        <taxon>Caerostris</taxon>
    </lineage>
</organism>
<dbReference type="SUPFAM" id="SSF52009">
    <property type="entry name" value="Phosphohistidine domain"/>
    <property type="match status" value="1"/>
</dbReference>
<evidence type="ECO:0000313" key="3">
    <source>
        <dbReference type="Proteomes" id="UP001054837"/>
    </source>
</evidence>
<comment type="caution">
    <text evidence="2">The sequence shown here is derived from an EMBL/GenBank/DDBJ whole genome shotgun (WGS) entry which is preliminary data.</text>
</comment>
<protein>
    <submittedName>
        <fullName evidence="2">Phosphoenolpyruvate synthase</fullName>
    </submittedName>
</protein>
<dbReference type="GO" id="GO:0016772">
    <property type="term" value="F:transferase activity, transferring phosphorus-containing groups"/>
    <property type="evidence" value="ECO:0007669"/>
    <property type="project" value="InterPro"/>
</dbReference>
<dbReference type="InterPro" id="IPR036637">
    <property type="entry name" value="Phosphohistidine_dom_sf"/>
</dbReference>
<dbReference type="InterPro" id="IPR008279">
    <property type="entry name" value="PEP-util_enz_mobile_dom"/>
</dbReference>
<dbReference type="PANTHER" id="PTHR43615:SF1">
    <property type="entry name" value="PPDK_N DOMAIN-CONTAINING PROTEIN"/>
    <property type="match status" value="1"/>
</dbReference>
<feature type="non-terminal residue" evidence="2">
    <location>
        <position position="1"/>
    </location>
</feature>
<gene>
    <name evidence="2" type="primary">pps</name>
    <name evidence="2" type="ORF">CDAR_190621</name>
</gene>
<keyword evidence="3" id="KW-1185">Reference proteome</keyword>
<dbReference type="EMBL" id="BPLQ01003389">
    <property type="protein sequence ID" value="GIY00066.1"/>
    <property type="molecule type" value="Genomic_DNA"/>
</dbReference>
<feature type="domain" description="PEP-utilising enzyme mobile" evidence="1">
    <location>
        <begin position="423"/>
        <end position="493"/>
    </location>
</feature>
<reference evidence="2 3" key="1">
    <citation type="submission" date="2021-06" db="EMBL/GenBank/DDBJ databases">
        <title>Caerostris darwini draft genome.</title>
        <authorList>
            <person name="Kono N."/>
            <person name="Arakawa K."/>
        </authorList>
    </citation>
    <scope>NUCLEOTIDE SEQUENCE [LARGE SCALE GENOMIC DNA]</scope>
</reference>
<name>A0AAV4PUQ4_9ARAC</name>
<accession>A0AAV4PUQ4</accession>
<dbReference type="Gene3D" id="3.50.30.10">
    <property type="entry name" value="Phosphohistidine domain"/>
    <property type="match status" value="1"/>
</dbReference>
<dbReference type="Proteomes" id="UP001054837">
    <property type="component" value="Unassembled WGS sequence"/>
</dbReference>
<evidence type="ECO:0000313" key="2">
    <source>
        <dbReference type="EMBL" id="GIY00066.1"/>
    </source>
</evidence>
<sequence>CRPITKIAAETEHEIKHEFDAPLRCENEYFTVANIGEILPGATSTLGIDLVMKYYSVYFRKQTLKKGFPDHLFKCKYFLTGFLPFYNHVMMTVAQMVTRYGIDTPRSKGFMISIFGRLLDDPQLLSYAYGKVKPGGKPSVRSILRHCWDLFFYDLGFEKVKKKINNYSLSFLKLKSAEETFTALINSCSDFDEAAEMHIESSESSSEWNMTLLQILSEAKGSLDTDVYSDFATLLGTSSNVESAAIPQMIQNISCQIVKDLGSERFRCFSVENLAVSTKKEIKKESGSIDKIFSQLHVSLNFTSRLLLRFLLPLCRKAVRVREAGKERLQATWKVMVSEGRLPDQDLIFFMTLDEIYDLLKTRSPCIISRARSRRKLFPIVDEYKFPEIMRGVPKPVSIPVSRGIPKGYARIAATLEEASILQRGEILITHTTDIGWTPYFSIISGVATELGGLISHGAVVSREYGLPCVAGLQGATKKFRTGDFVLLDGKKGILRRLPQPES</sequence>
<dbReference type="InterPro" id="IPR051549">
    <property type="entry name" value="PEP_Utilizing_Enz"/>
</dbReference>
<dbReference type="PANTHER" id="PTHR43615">
    <property type="entry name" value="PHOSPHOENOLPYRUVATE SYNTHASE-RELATED"/>
    <property type="match status" value="1"/>
</dbReference>